<dbReference type="InterPro" id="IPR016181">
    <property type="entry name" value="Acyl_CoA_acyltransferase"/>
</dbReference>
<sequence length="168" mass="17936">MIGAPHWRSMRSEDLPGIHHLATALFPDHPEDVARFAERLALGGDLCLTLADAESNIGGYAIAYPWPLGRIPALNRPLDGLRGSGDAIYLHDLGVHPDFCGAGHARAGLALLVARARMAGAGTIALVAVNASAEFWWRRGFMHTDVELALAVKLASYGAGARYMVMPV</sequence>
<comment type="caution">
    <text evidence="2">The sequence shown here is derived from an EMBL/GenBank/DDBJ whole genome shotgun (WGS) entry which is preliminary data.</text>
</comment>
<evidence type="ECO:0000259" key="1">
    <source>
        <dbReference type="PROSITE" id="PS51186"/>
    </source>
</evidence>
<protein>
    <submittedName>
        <fullName evidence="2">Ribosomal protein S18 acetylase RimI-like enzyme</fullName>
    </submittedName>
</protein>
<name>A0ABV2L194_9HYPH</name>
<dbReference type="Pfam" id="PF00583">
    <property type="entry name" value="Acetyltransf_1"/>
    <property type="match status" value="1"/>
</dbReference>
<dbReference type="RefSeq" id="WP_238280344.1">
    <property type="nucleotide sequence ID" value="NZ_BPQL01000084.1"/>
</dbReference>
<organism evidence="2 3">
    <name type="scientific">Methylobacterium goesingense</name>
    <dbReference type="NCBI Taxonomy" id="243690"/>
    <lineage>
        <taxon>Bacteria</taxon>
        <taxon>Pseudomonadati</taxon>
        <taxon>Pseudomonadota</taxon>
        <taxon>Alphaproteobacteria</taxon>
        <taxon>Hyphomicrobiales</taxon>
        <taxon>Methylobacteriaceae</taxon>
        <taxon>Methylobacterium</taxon>
    </lineage>
</organism>
<dbReference type="CDD" id="cd04301">
    <property type="entry name" value="NAT_SF"/>
    <property type="match status" value="1"/>
</dbReference>
<dbReference type="InterPro" id="IPR000182">
    <property type="entry name" value="GNAT_dom"/>
</dbReference>
<dbReference type="PROSITE" id="PS51186">
    <property type="entry name" value="GNAT"/>
    <property type="match status" value="1"/>
</dbReference>
<feature type="domain" description="N-acetyltransferase" evidence="1">
    <location>
        <begin position="5"/>
        <end position="168"/>
    </location>
</feature>
<reference evidence="2 3" key="1">
    <citation type="submission" date="2024-06" db="EMBL/GenBank/DDBJ databases">
        <title>Genomic Encyclopedia of Type Strains, Phase IV (KMG-IV): sequencing the most valuable type-strain genomes for metagenomic binning, comparative biology and taxonomic classification.</title>
        <authorList>
            <person name="Goeker M."/>
        </authorList>
    </citation>
    <scope>NUCLEOTIDE SEQUENCE [LARGE SCALE GENOMIC DNA]</scope>
    <source>
        <strain evidence="2 3">DSM 21331</strain>
    </source>
</reference>
<dbReference type="SUPFAM" id="SSF55729">
    <property type="entry name" value="Acyl-CoA N-acyltransferases (Nat)"/>
    <property type="match status" value="1"/>
</dbReference>
<keyword evidence="3" id="KW-1185">Reference proteome</keyword>
<dbReference type="Proteomes" id="UP001549145">
    <property type="component" value="Unassembled WGS sequence"/>
</dbReference>
<evidence type="ECO:0000313" key="3">
    <source>
        <dbReference type="Proteomes" id="UP001549145"/>
    </source>
</evidence>
<dbReference type="EMBL" id="JBEPMM010000002">
    <property type="protein sequence ID" value="MET3691608.1"/>
    <property type="molecule type" value="Genomic_DNA"/>
</dbReference>
<proteinExistence type="predicted"/>
<dbReference type="Gene3D" id="3.40.630.30">
    <property type="match status" value="1"/>
</dbReference>
<gene>
    <name evidence="2" type="ORF">ABID43_001133</name>
</gene>
<accession>A0ABV2L194</accession>
<evidence type="ECO:0000313" key="2">
    <source>
        <dbReference type="EMBL" id="MET3691608.1"/>
    </source>
</evidence>